<accession>A0A6L2MWU0</accession>
<comment type="caution">
    <text evidence="1">The sequence shown here is derived from an EMBL/GenBank/DDBJ whole genome shotgun (WGS) entry which is preliminary data.</text>
</comment>
<dbReference type="EMBL" id="BKCJ010007355">
    <property type="protein sequence ID" value="GEU76845.1"/>
    <property type="molecule type" value="Genomic_DNA"/>
</dbReference>
<dbReference type="GO" id="GO:0016740">
    <property type="term" value="F:transferase activity"/>
    <property type="evidence" value="ECO:0007669"/>
    <property type="project" value="UniProtKB-KW"/>
</dbReference>
<protein>
    <submittedName>
        <fullName evidence="1">RNA cytidine acetyltransferase 1-like</fullName>
    </submittedName>
</protein>
<proteinExistence type="predicted"/>
<organism evidence="1">
    <name type="scientific">Tanacetum cinerariifolium</name>
    <name type="common">Dalmatian daisy</name>
    <name type="synonym">Chrysanthemum cinerariifolium</name>
    <dbReference type="NCBI Taxonomy" id="118510"/>
    <lineage>
        <taxon>Eukaryota</taxon>
        <taxon>Viridiplantae</taxon>
        <taxon>Streptophyta</taxon>
        <taxon>Embryophyta</taxon>
        <taxon>Tracheophyta</taxon>
        <taxon>Spermatophyta</taxon>
        <taxon>Magnoliopsida</taxon>
        <taxon>eudicotyledons</taxon>
        <taxon>Gunneridae</taxon>
        <taxon>Pentapetalae</taxon>
        <taxon>asterids</taxon>
        <taxon>campanulids</taxon>
        <taxon>Asterales</taxon>
        <taxon>Asteraceae</taxon>
        <taxon>Asteroideae</taxon>
        <taxon>Anthemideae</taxon>
        <taxon>Anthemidinae</taxon>
        <taxon>Tanacetum</taxon>
    </lineage>
</organism>
<keyword evidence="1" id="KW-0808">Transferase</keyword>
<reference evidence="1" key="1">
    <citation type="journal article" date="2019" name="Sci. Rep.">
        <title>Draft genome of Tanacetum cinerariifolium, the natural source of mosquito coil.</title>
        <authorList>
            <person name="Yamashiro T."/>
            <person name="Shiraishi A."/>
            <person name="Satake H."/>
            <person name="Nakayama K."/>
        </authorList>
    </citation>
    <scope>NUCLEOTIDE SEQUENCE</scope>
</reference>
<evidence type="ECO:0000313" key="1">
    <source>
        <dbReference type="EMBL" id="GEU76845.1"/>
    </source>
</evidence>
<name>A0A6L2MWU0_TANCI</name>
<sequence length="144" mass="16016">MVAEVCGKNPTNLLVGAKVATYSDFFMWAKAVGHFLDAILDKTLRKTVGLLAGRGRRSCNVKFVGIQMPASQVHQMGRRVLIMSCDEHGEISEPLSVRDLDVALGGLTRRLFESNQKFDDMRVLTWDSCTQGNGWEFFGDIYGV</sequence>
<dbReference type="AlphaFoldDB" id="A0A6L2MWU0"/>
<gene>
    <name evidence="1" type="ORF">Tci_048823</name>
</gene>